<accession>A0A1E5UGV0</accession>
<gene>
    <name evidence="1" type="ORF">BHF72_1505</name>
</gene>
<dbReference type="AlphaFoldDB" id="A0A1E5UGV0"/>
<protein>
    <submittedName>
        <fullName evidence="1">Uncharacterized protein</fullName>
    </submittedName>
</protein>
<dbReference type="EMBL" id="MKGI01000012">
    <property type="protein sequence ID" value="OEL12048.1"/>
    <property type="molecule type" value="Genomic_DNA"/>
</dbReference>
<evidence type="ECO:0000313" key="1">
    <source>
        <dbReference type="EMBL" id="OEL12048.1"/>
    </source>
</evidence>
<keyword evidence="2" id="KW-1185">Reference proteome</keyword>
<reference evidence="1 2" key="1">
    <citation type="submission" date="2016-09" db="EMBL/GenBank/DDBJ databases">
        <authorList>
            <person name="Capua I."/>
            <person name="De Benedictis P."/>
            <person name="Joannis T."/>
            <person name="Lombin L.H."/>
            <person name="Cattoli G."/>
        </authorList>
    </citation>
    <scope>NUCLEOTIDE SEQUENCE [LARGE SCALE GENOMIC DNA]</scope>
    <source>
        <strain evidence="1 2">NRS-1</strain>
    </source>
</reference>
<dbReference type="Proteomes" id="UP000095601">
    <property type="component" value="Unassembled WGS sequence"/>
</dbReference>
<proteinExistence type="predicted"/>
<organism evidence="1 2">
    <name type="scientific">Cloacibacterium normanense</name>
    <dbReference type="NCBI Taxonomy" id="237258"/>
    <lineage>
        <taxon>Bacteria</taxon>
        <taxon>Pseudomonadati</taxon>
        <taxon>Bacteroidota</taxon>
        <taxon>Flavobacteriia</taxon>
        <taxon>Flavobacteriales</taxon>
        <taxon>Weeksellaceae</taxon>
    </lineage>
</organism>
<evidence type="ECO:0000313" key="2">
    <source>
        <dbReference type="Proteomes" id="UP000095601"/>
    </source>
</evidence>
<name>A0A1E5UGV0_9FLAO</name>
<sequence length="39" mass="4488">MIIYKTNLVSVFFIWQNIGKVKRNGSQFIAQIAAKILFS</sequence>
<comment type="caution">
    <text evidence="1">The sequence shown here is derived from an EMBL/GenBank/DDBJ whole genome shotgun (WGS) entry which is preliminary data.</text>
</comment>